<comment type="caution">
    <text evidence="9">The sequence shown here is derived from an EMBL/GenBank/DDBJ whole genome shotgun (WGS) entry which is preliminary data.</text>
</comment>
<proteinExistence type="predicted"/>
<evidence type="ECO:0000259" key="8">
    <source>
        <dbReference type="PROSITE" id="PS51100"/>
    </source>
</evidence>
<evidence type="ECO:0000256" key="5">
    <source>
        <dbReference type="ARBA" id="ARBA00022683"/>
    </source>
</evidence>
<keyword evidence="10" id="KW-1185">Reference proteome</keyword>
<gene>
    <name evidence="9" type="ORF">J2S15_003851</name>
</gene>
<dbReference type="Gene3D" id="3.40.50.2300">
    <property type="match status" value="1"/>
</dbReference>
<evidence type="ECO:0000256" key="6">
    <source>
        <dbReference type="ARBA" id="ARBA00022777"/>
    </source>
</evidence>
<dbReference type="PANTHER" id="PTHR34581:SF2">
    <property type="entry name" value="PTS SYSTEM N,N'-DIACETYLCHITOBIOSE-SPECIFIC EIIB COMPONENT"/>
    <property type="match status" value="1"/>
</dbReference>
<evidence type="ECO:0000313" key="10">
    <source>
        <dbReference type="Proteomes" id="UP001230220"/>
    </source>
</evidence>
<sequence length="100" mass="10786">MKNIVLLCNMGLSTSALMKKMRDYAQQAGFECTVNAYPVSEASKVGVDADCILLGPQISYQLNAVKKTLPDKPIASIDMQAYGMLDGKKVIDQAKALMGI</sequence>
<dbReference type="InterPro" id="IPR013012">
    <property type="entry name" value="PTS_EIIB_3"/>
</dbReference>
<keyword evidence="6" id="KW-0418">Kinase</keyword>
<dbReference type="PROSITE" id="PS51100">
    <property type="entry name" value="PTS_EIIB_TYPE_3"/>
    <property type="match status" value="1"/>
</dbReference>
<keyword evidence="2" id="KW-0597">Phosphoprotein</keyword>
<dbReference type="PANTHER" id="PTHR34581">
    <property type="entry name" value="PTS SYSTEM N,N'-DIACETYLCHITOBIOSE-SPECIFIC EIIB COMPONENT"/>
    <property type="match status" value="1"/>
</dbReference>
<evidence type="ECO:0000256" key="3">
    <source>
        <dbReference type="ARBA" id="ARBA00022597"/>
    </source>
</evidence>
<name>A0ABU0E8F0_9FIRM</name>
<evidence type="ECO:0000256" key="7">
    <source>
        <dbReference type="PROSITE-ProRule" id="PRU00423"/>
    </source>
</evidence>
<keyword evidence="1" id="KW-0813">Transport</keyword>
<dbReference type="Proteomes" id="UP001230220">
    <property type="component" value="Unassembled WGS sequence"/>
</dbReference>
<keyword evidence="5" id="KW-0598">Phosphotransferase system</keyword>
<protein>
    <submittedName>
        <fullName evidence="9">PTS system cellobiose-specific IIB component</fullName>
    </submittedName>
</protein>
<evidence type="ECO:0000256" key="1">
    <source>
        <dbReference type="ARBA" id="ARBA00022448"/>
    </source>
</evidence>
<keyword evidence="3" id="KW-0762">Sugar transport</keyword>
<feature type="modified residue" description="Phosphocysteine; by EIIA" evidence="7">
    <location>
        <position position="8"/>
    </location>
</feature>
<accession>A0ABU0E8F0</accession>
<dbReference type="Pfam" id="PF02302">
    <property type="entry name" value="PTS_IIB"/>
    <property type="match status" value="1"/>
</dbReference>
<evidence type="ECO:0000256" key="2">
    <source>
        <dbReference type="ARBA" id="ARBA00022553"/>
    </source>
</evidence>
<dbReference type="SUPFAM" id="SSF52794">
    <property type="entry name" value="PTS system IIB component-like"/>
    <property type="match status" value="1"/>
</dbReference>
<organism evidence="9 10">
    <name type="scientific">Breznakia pachnodae</name>
    <dbReference type="NCBI Taxonomy" id="265178"/>
    <lineage>
        <taxon>Bacteria</taxon>
        <taxon>Bacillati</taxon>
        <taxon>Bacillota</taxon>
        <taxon>Erysipelotrichia</taxon>
        <taxon>Erysipelotrichales</taxon>
        <taxon>Erysipelotrichaceae</taxon>
        <taxon>Breznakia</taxon>
    </lineage>
</organism>
<evidence type="ECO:0000256" key="4">
    <source>
        <dbReference type="ARBA" id="ARBA00022679"/>
    </source>
</evidence>
<dbReference type="InterPro" id="IPR036095">
    <property type="entry name" value="PTS_EIIB-like_sf"/>
</dbReference>
<dbReference type="InterPro" id="IPR003501">
    <property type="entry name" value="PTS_EIIB_2/3"/>
</dbReference>
<dbReference type="RefSeq" id="WP_307411643.1">
    <property type="nucleotide sequence ID" value="NZ_JAUSUR010000009.1"/>
</dbReference>
<dbReference type="EMBL" id="JAUSUR010000009">
    <property type="protein sequence ID" value="MDQ0363090.1"/>
    <property type="molecule type" value="Genomic_DNA"/>
</dbReference>
<reference evidence="9 10" key="1">
    <citation type="submission" date="2023-07" db="EMBL/GenBank/DDBJ databases">
        <title>Genomic Encyclopedia of Type Strains, Phase IV (KMG-IV): sequencing the most valuable type-strain genomes for metagenomic binning, comparative biology and taxonomic classification.</title>
        <authorList>
            <person name="Goeker M."/>
        </authorList>
    </citation>
    <scope>NUCLEOTIDE SEQUENCE [LARGE SCALE GENOMIC DNA]</scope>
    <source>
        <strain evidence="9 10">DSM 16784</strain>
    </source>
</reference>
<feature type="domain" description="PTS EIIB type-3" evidence="8">
    <location>
        <begin position="1"/>
        <end position="100"/>
    </location>
</feature>
<dbReference type="CDD" id="cd05564">
    <property type="entry name" value="PTS_IIB_chitobiose_lichenan"/>
    <property type="match status" value="1"/>
</dbReference>
<keyword evidence="4" id="KW-0808">Transferase</keyword>
<evidence type="ECO:0000313" key="9">
    <source>
        <dbReference type="EMBL" id="MDQ0363090.1"/>
    </source>
</evidence>
<dbReference type="InterPro" id="IPR051819">
    <property type="entry name" value="PTS_sugar-specific_EIIB"/>
</dbReference>